<evidence type="ECO:0000313" key="2">
    <source>
        <dbReference type="EMBL" id="KPM31890.1"/>
    </source>
</evidence>
<feature type="transmembrane region" description="Helical" evidence="1">
    <location>
        <begin position="7"/>
        <end position="26"/>
    </location>
</feature>
<accession>A0A0P7A5N8</accession>
<gene>
    <name evidence="2" type="ORF">I595_1538</name>
</gene>
<dbReference type="EMBL" id="LDJX01000003">
    <property type="protein sequence ID" value="KPM31890.1"/>
    <property type="molecule type" value="Genomic_DNA"/>
</dbReference>
<organism evidence="2 3">
    <name type="scientific">Croceitalea dokdonensis DOKDO 023</name>
    <dbReference type="NCBI Taxonomy" id="1300341"/>
    <lineage>
        <taxon>Bacteria</taxon>
        <taxon>Pseudomonadati</taxon>
        <taxon>Bacteroidota</taxon>
        <taxon>Flavobacteriia</taxon>
        <taxon>Flavobacteriales</taxon>
        <taxon>Flavobacteriaceae</taxon>
        <taxon>Croceitalea</taxon>
    </lineage>
</organism>
<dbReference type="Proteomes" id="UP000050280">
    <property type="component" value="Unassembled WGS sequence"/>
</dbReference>
<reference evidence="2 3" key="1">
    <citation type="submission" date="2015-09" db="EMBL/GenBank/DDBJ databases">
        <title>Genome sequence of the marine flavobacterium Croceitalea dokdonensis DOKDO 023 that contains proton- and sodium-pumping rhodopsins.</title>
        <authorList>
            <person name="Kwon S.-K."/>
            <person name="Lee H.K."/>
            <person name="Kwak M.-J."/>
            <person name="Kim J.F."/>
        </authorList>
    </citation>
    <scope>NUCLEOTIDE SEQUENCE [LARGE SCALE GENOMIC DNA]</scope>
    <source>
        <strain evidence="2 3">DOKDO 023</strain>
    </source>
</reference>
<proteinExistence type="predicted"/>
<dbReference type="OrthoDB" id="1175722at2"/>
<dbReference type="InterPro" id="IPR055529">
    <property type="entry name" value="DUF7103"/>
</dbReference>
<keyword evidence="3" id="KW-1185">Reference proteome</keyword>
<evidence type="ECO:0000313" key="3">
    <source>
        <dbReference type="Proteomes" id="UP000050280"/>
    </source>
</evidence>
<feature type="transmembrane region" description="Helical" evidence="1">
    <location>
        <begin position="46"/>
        <end position="64"/>
    </location>
</feature>
<feature type="transmembrane region" description="Helical" evidence="1">
    <location>
        <begin position="134"/>
        <end position="152"/>
    </location>
</feature>
<comment type="caution">
    <text evidence="2">The sequence shown here is derived from an EMBL/GenBank/DDBJ whole genome shotgun (WGS) entry which is preliminary data.</text>
</comment>
<dbReference type="AlphaFoldDB" id="A0A0P7A5N8"/>
<feature type="transmembrane region" description="Helical" evidence="1">
    <location>
        <begin position="108"/>
        <end position="127"/>
    </location>
</feature>
<keyword evidence="1" id="KW-0812">Transmembrane</keyword>
<feature type="transmembrane region" description="Helical" evidence="1">
    <location>
        <begin position="85"/>
        <end position="102"/>
    </location>
</feature>
<protein>
    <submittedName>
        <fullName evidence="2">Uncharacterized protein</fullName>
    </submittedName>
</protein>
<evidence type="ECO:0000256" key="1">
    <source>
        <dbReference type="SAM" id="Phobius"/>
    </source>
</evidence>
<keyword evidence="1" id="KW-1133">Transmembrane helix</keyword>
<dbReference type="Pfam" id="PF23396">
    <property type="entry name" value="DUF7103"/>
    <property type="match status" value="1"/>
</dbReference>
<name>A0A0P7A5N8_9FLAO</name>
<keyword evidence="1" id="KW-0472">Membrane</keyword>
<feature type="transmembrane region" description="Helical" evidence="1">
    <location>
        <begin position="158"/>
        <end position="176"/>
    </location>
</feature>
<dbReference type="RefSeq" id="WP_054558728.1">
    <property type="nucleotide sequence ID" value="NZ_LDJX01000003.1"/>
</dbReference>
<sequence length="185" mass="21019">MKNYIQKLEILLAVFCILIPIFLKIADGWKPFKPSISHYVLMENRHVFGMVITIAAMLFIYNGAIQLTLHSGYTIVTGKFWKNHGYNIILGLFLFGVLLFPLNTHPKLHYFFAVLFFVGAALSIAFFGDNHDKVVRYTIAVTSIIALGIHILKPSIINMFWAEWIALFVVGIHFILEAKGIISFT</sequence>